<protein>
    <submittedName>
        <fullName evidence="3">Pentatricopeptide repeat-containing protein</fullName>
    </submittedName>
</protein>
<dbReference type="InterPro" id="IPR011990">
    <property type="entry name" value="TPR-like_helical_dom_sf"/>
</dbReference>
<organism evidence="3 4">
    <name type="scientific">Trifolium medium</name>
    <dbReference type="NCBI Taxonomy" id="97028"/>
    <lineage>
        <taxon>Eukaryota</taxon>
        <taxon>Viridiplantae</taxon>
        <taxon>Streptophyta</taxon>
        <taxon>Embryophyta</taxon>
        <taxon>Tracheophyta</taxon>
        <taxon>Spermatophyta</taxon>
        <taxon>Magnoliopsida</taxon>
        <taxon>eudicotyledons</taxon>
        <taxon>Gunneridae</taxon>
        <taxon>Pentapetalae</taxon>
        <taxon>rosids</taxon>
        <taxon>fabids</taxon>
        <taxon>Fabales</taxon>
        <taxon>Fabaceae</taxon>
        <taxon>Papilionoideae</taxon>
        <taxon>50 kb inversion clade</taxon>
        <taxon>NPAAA clade</taxon>
        <taxon>Hologalegina</taxon>
        <taxon>IRL clade</taxon>
        <taxon>Trifolieae</taxon>
        <taxon>Trifolium</taxon>
    </lineage>
</organism>
<evidence type="ECO:0000313" key="3">
    <source>
        <dbReference type="EMBL" id="MCI32938.1"/>
    </source>
</evidence>
<dbReference type="GO" id="GO:0099402">
    <property type="term" value="P:plant organ development"/>
    <property type="evidence" value="ECO:0007669"/>
    <property type="project" value="UniProtKB-ARBA"/>
</dbReference>
<dbReference type="EMBL" id="LXQA010200031">
    <property type="protein sequence ID" value="MCI32938.1"/>
    <property type="molecule type" value="Genomic_DNA"/>
</dbReference>
<proteinExistence type="predicted"/>
<dbReference type="PANTHER" id="PTHR47926:SF383">
    <property type="entry name" value="DYW DOMAIN-CONTAINING PROTEIN"/>
    <property type="match status" value="1"/>
</dbReference>
<dbReference type="Gene3D" id="1.25.40.10">
    <property type="entry name" value="Tetratricopeptide repeat domain"/>
    <property type="match status" value="1"/>
</dbReference>
<accession>A0A392R8I3</accession>
<dbReference type="NCBIfam" id="TIGR00756">
    <property type="entry name" value="PPR"/>
    <property type="match status" value="1"/>
</dbReference>
<keyword evidence="1" id="KW-0677">Repeat</keyword>
<keyword evidence="4" id="KW-1185">Reference proteome</keyword>
<feature type="non-terminal residue" evidence="3">
    <location>
        <position position="136"/>
    </location>
</feature>
<dbReference type="GO" id="GO:0009451">
    <property type="term" value="P:RNA modification"/>
    <property type="evidence" value="ECO:0007669"/>
    <property type="project" value="InterPro"/>
</dbReference>
<dbReference type="InterPro" id="IPR002885">
    <property type="entry name" value="PPR_rpt"/>
</dbReference>
<dbReference type="InterPro" id="IPR046960">
    <property type="entry name" value="PPR_At4g14850-like_plant"/>
</dbReference>
<reference evidence="3 4" key="1">
    <citation type="journal article" date="2018" name="Front. Plant Sci.">
        <title>Red Clover (Trifolium pratense) and Zigzag Clover (T. medium) - A Picture of Genomic Similarities and Differences.</title>
        <authorList>
            <person name="Dluhosova J."/>
            <person name="Istvanek J."/>
            <person name="Nedelnik J."/>
            <person name="Repkova J."/>
        </authorList>
    </citation>
    <scope>NUCLEOTIDE SEQUENCE [LARGE SCALE GENOMIC DNA]</scope>
    <source>
        <strain evidence="4">cv. 10/8</strain>
        <tissue evidence="3">Leaf</tissue>
    </source>
</reference>
<dbReference type="Pfam" id="PF01535">
    <property type="entry name" value="PPR"/>
    <property type="match status" value="2"/>
</dbReference>
<name>A0A392R8I3_9FABA</name>
<feature type="repeat" description="PPR" evidence="2">
    <location>
        <begin position="39"/>
        <end position="73"/>
    </location>
</feature>
<sequence length="136" mass="15043">MKAHLTEDSFVTCSLIDMYAKCGCMEQSQNIFDSVYQKDEASWNVLITGYGIHGHGLKAIELFKSMQNSGCRPDSITFIGLLMACNHAGLVTEGLDYLGQMQSLFGIKPKLEHYACVVDMLGRAGRLNEAMKLVND</sequence>
<dbReference type="GO" id="GO:0003723">
    <property type="term" value="F:RNA binding"/>
    <property type="evidence" value="ECO:0007669"/>
    <property type="project" value="InterPro"/>
</dbReference>
<evidence type="ECO:0000256" key="2">
    <source>
        <dbReference type="PROSITE-ProRule" id="PRU00708"/>
    </source>
</evidence>
<dbReference type="FunFam" id="1.25.40.10:FF:000158">
    <property type="entry name" value="pentatricopeptide repeat-containing protein At2g33680"/>
    <property type="match status" value="1"/>
</dbReference>
<comment type="caution">
    <text evidence="3">The sequence shown here is derived from an EMBL/GenBank/DDBJ whole genome shotgun (WGS) entry which is preliminary data.</text>
</comment>
<dbReference type="Pfam" id="PF13041">
    <property type="entry name" value="PPR_2"/>
    <property type="match status" value="1"/>
</dbReference>
<dbReference type="Proteomes" id="UP000265520">
    <property type="component" value="Unassembled WGS sequence"/>
</dbReference>
<dbReference type="PROSITE" id="PS51375">
    <property type="entry name" value="PPR"/>
    <property type="match status" value="1"/>
</dbReference>
<evidence type="ECO:0000313" key="4">
    <source>
        <dbReference type="Proteomes" id="UP000265520"/>
    </source>
</evidence>
<evidence type="ECO:0000256" key="1">
    <source>
        <dbReference type="ARBA" id="ARBA00022737"/>
    </source>
</evidence>
<dbReference type="AlphaFoldDB" id="A0A392R8I3"/>
<dbReference type="PANTHER" id="PTHR47926">
    <property type="entry name" value="PENTATRICOPEPTIDE REPEAT-CONTAINING PROTEIN"/>
    <property type="match status" value="1"/>
</dbReference>